<comment type="caution">
    <text evidence="2">The sequence shown here is derived from an EMBL/GenBank/DDBJ whole genome shotgun (WGS) entry which is preliminary data.</text>
</comment>
<proteinExistence type="predicted"/>
<gene>
    <name evidence="2" type="ORF">R3P38DRAFT_3359060</name>
</gene>
<keyword evidence="3" id="KW-1185">Reference proteome</keyword>
<evidence type="ECO:0000313" key="3">
    <source>
        <dbReference type="Proteomes" id="UP001362999"/>
    </source>
</evidence>
<dbReference type="AlphaFoldDB" id="A0AAW0B311"/>
<dbReference type="EMBL" id="JAWWNJ010000043">
    <property type="protein sequence ID" value="KAK7019528.1"/>
    <property type="molecule type" value="Genomic_DNA"/>
</dbReference>
<accession>A0AAW0B311</accession>
<organism evidence="2 3">
    <name type="scientific">Favolaschia claudopus</name>
    <dbReference type="NCBI Taxonomy" id="2862362"/>
    <lineage>
        <taxon>Eukaryota</taxon>
        <taxon>Fungi</taxon>
        <taxon>Dikarya</taxon>
        <taxon>Basidiomycota</taxon>
        <taxon>Agaricomycotina</taxon>
        <taxon>Agaricomycetes</taxon>
        <taxon>Agaricomycetidae</taxon>
        <taxon>Agaricales</taxon>
        <taxon>Marasmiineae</taxon>
        <taxon>Mycenaceae</taxon>
        <taxon>Favolaschia</taxon>
    </lineage>
</organism>
<feature type="region of interest" description="Disordered" evidence="1">
    <location>
        <begin position="80"/>
        <end position="121"/>
    </location>
</feature>
<evidence type="ECO:0000256" key="1">
    <source>
        <dbReference type="SAM" id="MobiDB-lite"/>
    </source>
</evidence>
<feature type="compositionally biased region" description="Basic and acidic residues" evidence="1">
    <location>
        <begin position="158"/>
        <end position="174"/>
    </location>
</feature>
<evidence type="ECO:0000313" key="2">
    <source>
        <dbReference type="EMBL" id="KAK7019528.1"/>
    </source>
</evidence>
<sequence length="297" mass="33181">MPAYVALTPAPHLNLAVFANSPSNEFFSSSLSLSPKFIPTPFIDTNQPRQAGAAGKEGTCRHDARIISVVKGLGQRVSLPGDEWRMSDKYPRTPHAQQDEKQRDDPNKETSRLEAGARQPYLGEGALELECAARQPANIHSTMLKQTSKSPLIRISASRREEKRRNAEKGKLKDVSAPGPTAQRNHQIAEMERNPPDDLEHEKELVFSSPPNKGSRFSTLFFPEITTLAKYGPHRRRQSQRVQHTIRCGCRVGRLMFSRLPISSMAHDMYASFDTPGGALLFVRSQFTDVQRFSVAC</sequence>
<protein>
    <submittedName>
        <fullName evidence="2">Uncharacterized protein</fullName>
    </submittedName>
</protein>
<feature type="compositionally biased region" description="Basic and acidic residues" evidence="1">
    <location>
        <begin position="82"/>
        <end position="112"/>
    </location>
</feature>
<name>A0AAW0B311_9AGAR</name>
<feature type="region of interest" description="Disordered" evidence="1">
    <location>
        <begin position="155"/>
        <end position="189"/>
    </location>
</feature>
<reference evidence="2 3" key="1">
    <citation type="journal article" date="2024" name="J Genomics">
        <title>Draft genome sequencing and assembly of Favolaschia claudopus CIRM-BRFM 2984 isolated from oak limbs.</title>
        <authorList>
            <person name="Navarro D."/>
            <person name="Drula E."/>
            <person name="Chaduli D."/>
            <person name="Cazenave R."/>
            <person name="Ahrendt S."/>
            <person name="Wang J."/>
            <person name="Lipzen A."/>
            <person name="Daum C."/>
            <person name="Barry K."/>
            <person name="Grigoriev I.V."/>
            <person name="Favel A."/>
            <person name="Rosso M.N."/>
            <person name="Martin F."/>
        </authorList>
    </citation>
    <scope>NUCLEOTIDE SEQUENCE [LARGE SCALE GENOMIC DNA]</scope>
    <source>
        <strain evidence="2 3">CIRM-BRFM 2984</strain>
    </source>
</reference>
<dbReference type="Proteomes" id="UP001362999">
    <property type="component" value="Unassembled WGS sequence"/>
</dbReference>